<protein>
    <submittedName>
        <fullName evidence="2">Uncharacterized protein</fullName>
    </submittedName>
</protein>
<reference evidence="2 3" key="1">
    <citation type="journal article" date="2023" name="PLoS ONE">
        <title>Cytospora paraplurivora sp. nov. isolated from orchards with fruit tree decline syndrome in Ontario, Canada.</title>
        <authorList>
            <person name="Ilyukhin E."/>
            <person name="Nguyen H.D.T."/>
            <person name="Castle A.J."/>
            <person name="Ellouze W."/>
        </authorList>
    </citation>
    <scope>NUCLEOTIDE SEQUENCE [LARGE SCALE GENOMIC DNA]</scope>
    <source>
        <strain evidence="2 3">FDS-564</strain>
    </source>
</reference>
<keyword evidence="3" id="KW-1185">Reference proteome</keyword>
<proteinExistence type="predicted"/>
<gene>
    <name evidence="2" type="ORF">SLS53_006014</name>
</gene>
<comment type="caution">
    <text evidence="2">The sequence shown here is derived from an EMBL/GenBank/DDBJ whole genome shotgun (WGS) entry which is preliminary data.</text>
</comment>
<accession>A0AAN9YEE2</accession>
<sequence length="239" mass="25460">MVALNLSKVLVLAAALAQVWGAAVDRDIVERESELLEPEVIERDAFDTALLPRSGLGDKMTYTSVAASGTYGGGFWYQEVDSSTATTATDDEVYTAAKTSWNNAIAAAKKAKKPESSIGCALFIPSKGWVLDTSLKAVGPQKQSVQTCDIVTDGNHKSRANCAEMNALAIMQNKGWSIPDTGAKMACYGNYGTAGQAGKWVNPCTKYGGTNPEGKDGCKEVLQKNASWKKIQLLPAKND</sequence>
<feature type="signal peptide" evidence="1">
    <location>
        <begin position="1"/>
        <end position="21"/>
    </location>
</feature>
<organism evidence="2 3">
    <name type="scientific">Cytospora paraplurivora</name>
    <dbReference type="NCBI Taxonomy" id="2898453"/>
    <lineage>
        <taxon>Eukaryota</taxon>
        <taxon>Fungi</taxon>
        <taxon>Dikarya</taxon>
        <taxon>Ascomycota</taxon>
        <taxon>Pezizomycotina</taxon>
        <taxon>Sordariomycetes</taxon>
        <taxon>Sordariomycetidae</taxon>
        <taxon>Diaporthales</taxon>
        <taxon>Cytosporaceae</taxon>
        <taxon>Cytospora</taxon>
    </lineage>
</organism>
<feature type="chain" id="PRO_5042907006" evidence="1">
    <location>
        <begin position="22"/>
        <end position="239"/>
    </location>
</feature>
<dbReference type="Gene3D" id="3.40.140.10">
    <property type="entry name" value="Cytidine Deaminase, domain 2"/>
    <property type="match status" value="1"/>
</dbReference>
<name>A0AAN9YEE2_9PEZI</name>
<evidence type="ECO:0000256" key="1">
    <source>
        <dbReference type="SAM" id="SignalP"/>
    </source>
</evidence>
<dbReference type="EMBL" id="JAJSPL020000025">
    <property type="protein sequence ID" value="KAK7738495.1"/>
    <property type="molecule type" value="Genomic_DNA"/>
</dbReference>
<evidence type="ECO:0000313" key="3">
    <source>
        <dbReference type="Proteomes" id="UP001320245"/>
    </source>
</evidence>
<dbReference type="AlphaFoldDB" id="A0AAN9YEE2"/>
<keyword evidence="1" id="KW-0732">Signal</keyword>
<evidence type="ECO:0000313" key="2">
    <source>
        <dbReference type="EMBL" id="KAK7738495.1"/>
    </source>
</evidence>
<dbReference type="Proteomes" id="UP001320245">
    <property type="component" value="Unassembled WGS sequence"/>
</dbReference>